<dbReference type="PANTHER" id="PTHR43806">
    <property type="entry name" value="PEPTIDASE S8"/>
    <property type="match status" value="1"/>
</dbReference>
<dbReference type="GO" id="GO:0004252">
    <property type="term" value="F:serine-type endopeptidase activity"/>
    <property type="evidence" value="ECO:0007669"/>
    <property type="project" value="UniProtKB-UniRule"/>
</dbReference>
<dbReference type="SUPFAM" id="SSF52743">
    <property type="entry name" value="Subtilisin-like"/>
    <property type="match status" value="1"/>
</dbReference>
<sequence length="1031" mass="108368">MRTVLGLSRWYGRTSVSSFQVCGGRGGIDDSQSGVNKVKCGATREVAPLSFWGVRRERAPMKNADFRKWQKALGATLSVLLAFTLAWASPMGGGFGQAAALGVVAADAVPMSDGAAAGDEQAAGETVLDAADGLEAPGVPDASASEQVAADVGRVEFEVEGPSAEPASCAEAVLAQADADEAQRAAEERAADVDELGYVPGEIVVIYEEDASVSEQADVAAAIGTGGESEPAPFDSGDAAVVDIADEITVDTAVEAAAAEDAVKYAFPNYVAKSFDEPAASAQSSAASPLATGDELASQQWYLSAVKAPEAWSLLVASGRSVEPVKVAVLDTGASISHSDLQGPLDMSRSGEVVWADMKAGKVSFKPLRGDGYLNGTNEMPFYSTHGTHVAGIIAAKAGNGGVLGVASGGSTALANKIVSIAAIDIFSCIGENNDGTKFSSATVLDILYGLAKARDMGCSVVNMSLGFYTDDETCIAALNEKTSELDEQGVVQVCAAGNDHTAAKSYPAACDATLSVISLSKRGSIPSNSSTYSMKTWESADGYMRSWFSNYGDWCDIAAPGENIYSTGVLEGTLKDGYLSMSGTSMASPVVAAAAALVQAADPDLSAAEVKDVLCRTAADLHTAGKDGESGWGLVNAEAAVKAALPPSQSEVPGVEPDVPEEEPPASLANAKLAIPSLTYTGKVQTPAVSVTLGGATLVQGRDYRATISPATVKAVGTYSVTVEGVGAYRGTLKGSFKVNAADISSAQIQAIGSQNYTGRAVTPQPKVTWQGVTLAAGTDYTVSYANNVNAGAAKLTISGKGNFTGTKSASFSIVKVDRNVWKTVGGKTYYYGADGQPVKWSQKIGGSWYYFNGSGVMQTGWITWRDGTKSFFDWDGRALSGWRSFSGVKYYFDPATGISKRWSQRIDGKWYYFDSSSRMKAGWVTWSDGTKSYFHPDSSGHAAALTGWRSFSGVKYYFDPATGISKRWSQRLGGYWYYFDSASRMKTGWITWKDGRKSYFDWDGRALTGWRSFNGVKYYFDPGTGKSLR</sequence>
<dbReference type="EMBL" id="QICA01000004">
    <property type="protein sequence ID" value="RNL39016.1"/>
    <property type="molecule type" value="Genomic_DNA"/>
</dbReference>
<evidence type="ECO:0000256" key="6">
    <source>
        <dbReference type="PIRSR" id="PIRSR615500-1"/>
    </source>
</evidence>
<proteinExistence type="inferred from homology"/>
<evidence type="ECO:0000256" key="7">
    <source>
        <dbReference type="PROSITE-ProRule" id="PRU00591"/>
    </source>
</evidence>
<dbReference type="GO" id="GO:0006508">
    <property type="term" value="P:proteolysis"/>
    <property type="evidence" value="ECO:0007669"/>
    <property type="project" value="UniProtKB-KW"/>
</dbReference>
<feature type="domain" description="Fervidolysin-like N-terminal prodomain" evidence="11">
    <location>
        <begin position="187"/>
        <end position="269"/>
    </location>
</feature>
<dbReference type="InterPro" id="IPR036852">
    <property type="entry name" value="Peptidase_S8/S53_dom_sf"/>
</dbReference>
<gene>
    <name evidence="12" type="ORF">DMP10_03905</name>
</gene>
<feature type="active site" description="Charge relay system" evidence="6 8">
    <location>
        <position position="331"/>
    </location>
</feature>
<feature type="active site" description="Charge relay system" evidence="6 8">
    <location>
        <position position="586"/>
    </location>
</feature>
<comment type="similarity">
    <text evidence="1 8">Belongs to the peptidase S8 family.</text>
</comment>
<evidence type="ECO:0000256" key="9">
    <source>
        <dbReference type="SAM" id="MobiDB-lite"/>
    </source>
</evidence>
<dbReference type="PANTHER" id="PTHR43806:SF11">
    <property type="entry name" value="CEREVISIN-RELATED"/>
    <property type="match status" value="1"/>
</dbReference>
<dbReference type="InterPro" id="IPR023828">
    <property type="entry name" value="Peptidase_S8_Ser-AS"/>
</dbReference>
<organism evidence="12 13">
    <name type="scientific">Adlercreutzia equolifaciens subsp. celatus DSM 18785</name>
    <dbReference type="NCBI Taxonomy" id="1121021"/>
    <lineage>
        <taxon>Bacteria</taxon>
        <taxon>Bacillati</taxon>
        <taxon>Actinomycetota</taxon>
        <taxon>Coriobacteriia</taxon>
        <taxon>Eggerthellales</taxon>
        <taxon>Eggerthellaceae</taxon>
        <taxon>Adlercreutzia</taxon>
    </lineage>
</organism>
<evidence type="ECO:0000256" key="5">
    <source>
        <dbReference type="ARBA" id="ARBA00022825"/>
    </source>
</evidence>
<comment type="caution">
    <text evidence="12">The sequence shown here is derived from an EMBL/GenBank/DDBJ whole genome shotgun (WGS) entry which is preliminary data.</text>
</comment>
<dbReference type="InterPro" id="IPR022398">
    <property type="entry name" value="Peptidase_S8_His-AS"/>
</dbReference>
<dbReference type="Gene3D" id="2.10.270.10">
    <property type="entry name" value="Cholin Binding"/>
    <property type="match status" value="4"/>
</dbReference>
<keyword evidence="4 8" id="KW-0378">Hydrolase</keyword>
<dbReference type="Pfam" id="PF00082">
    <property type="entry name" value="Peptidase_S8"/>
    <property type="match status" value="1"/>
</dbReference>
<dbReference type="Gene3D" id="3.40.50.200">
    <property type="entry name" value="Peptidase S8/S53 domain"/>
    <property type="match status" value="1"/>
</dbReference>
<dbReference type="PROSITE" id="PS00138">
    <property type="entry name" value="SUBTILASE_SER"/>
    <property type="match status" value="1"/>
</dbReference>
<keyword evidence="2 8" id="KW-0645">Protease</keyword>
<feature type="domain" description="Peptidase S8/S53" evidence="10">
    <location>
        <begin position="325"/>
        <end position="634"/>
    </location>
</feature>
<dbReference type="Pfam" id="PF01473">
    <property type="entry name" value="Choline_bind_1"/>
    <property type="match status" value="1"/>
</dbReference>
<evidence type="ECO:0000313" key="13">
    <source>
        <dbReference type="Proteomes" id="UP000278327"/>
    </source>
</evidence>
<reference evidence="12 13" key="1">
    <citation type="journal article" date="2019" name="Microbiol. Resour. Announc.">
        <title>Draft Genome Sequences of Type Strains of Gordonibacter faecihominis, Paraeggerthella hongkongensis, Parvibacter caecicola,Slackia equolifaciens, Slackia faecicanis, and Slackia isoflavoniconvertens.</title>
        <authorList>
            <person name="Danylec N."/>
            <person name="Stoll D.A."/>
            <person name="Dotsch A."/>
            <person name="Huch M."/>
        </authorList>
    </citation>
    <scope>NUCLEOTIDE SEQUENCE [LARGE SCALE GENOMIC DNA]</scope>
    <source>
        <strain evidence="12 13">DSM 18785</strain>
    </source>
</reference>
<dbReference type="Pfam" id="PF22148">
    <property type="entry name" value="Fervidolysin_NPro-like"/>
    <property type="match status" value="1"/>
</dbReference>
<accession>A0A3N0AXE7</accession>
<dbReference type="AlphaFoldDB" id="A0A3N0AXE7"/>
<evidence type="ECO:0000256" key="4">
    <source>
        <dbReference type="ARBA" id="ARBA00022801"/>
    </source>
</evidence>
<dbReference type="PRINTS" id="PR00723">
    <property type="entry name" value="SUBTILISIN"/>
</dbReference>
<keyword evidence="13" id="KW-1185">Reference proteome</keyword>
<dbReference type="InterPro" id="IPR000209">
    <property type="entry name" value="Peptidase_S8/S53_dom"/>
</dbReference>
<dbReference type="Pfam" id="PF19127">
    <property type="entry name" value="Choline_bind_3"/>
    <property type="match status" value="2"/>
</dbReference>
<dbReference type="InterPro" id="IPR015500">
    <property type="entry name" value="Peptidase_S8_subtilisin-rel"/>
</dbReference>
<evidence type="ECO:0000256" key="2">
    <source>
        <dbReference type="ARBA" id="ARBA00022670"/>
    </source>
</evidence>
<dbReference type="PROSITE" id="PS00137">
    <property type="entry name" value="SUBTILASE_HIS"/>
    <property type="match status" value="1"/>
</dbReference>
<feature type="active site" description="Charge relay system" evidence="6 8">
    <location>
        <position position="386"/>
    </location>
</feature>
<dbReference type="PROSITE" id="PS51170">
    <property type="entry name" value="CW"/>
    <property type="match status" value="1"/>
</dbReference>
<keyword evidence="3" id="KW-0677">Repeat</keyword>
<dbReference type="Proteomes" id="UP000278327">
    <property type="component" value="Unassembled WGS sequence"/>
</dbReference>
<feature type="repeat" description="Cell wall-binding" evidence="7">
    <location>
        <begin position="901"/>
        <end position="921"/>
    </location>
</feature>
<evidence type="ECO:0000259" key="10">
    <source>
        <dbReference type="Pfam" id="PF00082"/>
    </source>
</evidence>
<evidence type="ECO:0000259" key="11">
    <source>
        <dbReference type="Pfam" id="PF22148"/>
    </source>
</evidence>
<protein>
    <submittedName>
        <fullName evidence="12">Uncharacterized protein</fullName>
    </submittedName>
</protein>
<evidence type="ECO:0000256" key="8">
    <source>
        <dbReference type="PROSITE-ProRule" id="PRU01240"/>
    </source>
</evidence>
<name>A0A3N0AXE7_9ACTN</name>
<evidence type="ECO:0000256" key="1">
    <source>
        <dbReference type="ARBA" id="ARBA00011073"/>
    </source>
</evidence>
<dbReference type="SUPFAM" id="SSF69360">
    <property type="entry name" value="Cell wall binding repeat"/>
    <property type="match status" value="2"/>
</dbReference>
<keyword evidence="5 8" id="KW-0720">Serine protease</keyword>
<evidence type="ECO:0000256" key="3">
    <source>
        <dbReference type="ARBA" id="ARBA00022737"/>
    </source>
</evidence>
<dbReference type="InterPro" id="IPR018337">
    <property type="entry name" value="Cell_wall/Cho-bd_repeat"/>
</dbReference>
<evidence type="ECO:0000313" key="12">
    <source>
        <dbReference type="EMBL" id="RNL39016.1"/>
    </source>
</evidence>
<dbReference type="InterPro" id="IPR050131">
    <property type="entry name" value="Peptidase_S8_subtilisin-like"/>
</dbReference>
<dbReference type="InterPro" id="IPR054399">
    <property type="entry name" value="Fervidolysin-like_N_prodom"/>
</dbReference>
<dbReference type="PROSITE" id="PS51892">
    <property type="entry name" value="SUBTILASE"/>
    <property type="match status" value="1"/>
</dbReference>
<feature type="region of interest" description="Disordered" evidence="9">
    <location>
        <begin position="646"/>
        <end position="665"/>
    </location>
</feature>